<reference evidence="2" key="1">
    <citation type="submission" date="2016-07" db="EMBL/GenBank/DDBJ databases">
        <authorList>
            <person name="Florea S."/>
            <person name="Webb J.S."/>
            <person name="Jaromczyk J."/>
            <person name="Schardl C.L."/>
        </authorList>
    </citation>
    <scope>NUCLEOTIDE SEQUENCE [LARGE SCALE GENOMIC DNA]</scope>
    <source>
        <strain evidence="2">1YdBTEX2</strain>
    </source>
</reference>
<gene>
    <name evidence="1" type="ORF">PVE_R2G0378</name>
</gene>
<dbReference type="Proteomes" id="UP000245431">
    <property type="component" value="Chromosome PVE_r2"/>
</dbReference>
<proteinExistence type="predicted"/>
<protein>
    <submittedName>
        <fullName evidence="1">Uncharacterized protein</fullName>
    </submittedName>
</protein>
<sequence>MELISVSALEIRFDNRPDDDVLLVMTSWSMCSEQSRAA</sequence>
<organism evidence="1 2">
    <name type="scientific">Pseudomonas veronii 1YdBTEX2</name>
    <dbReference type="NCBI Taxonomy" id="1295141"/>
    <lineage>
        <taxon>Bacteria</taxon>
        <taxon>Pseudomonadati</taxon>
        <taxon>Pseudomonadota</taxon>
        <taxon>Gammaproteobacteria</taxon>
        <taxon>Pseudomonadales</taxon>
        <taxon>Pseudomonadaceae</taxon>
        <taxon>Pseudomonas</taxon>
    </lineage>
</organism>
<dbReference type="EMBL" id="LT599584">
    <property type="protein sequence ID" value="SBW84405.1"/>
    <property type="molecule type" value="Genomic_DNA"/>
</dbReference>
<evidence type="ECO:0000313" key="1">
    <source>
        <dbReference type="EMBL" id="SBW84405.1"/>
    </source>
</evidence>
<name>A0A1D3K821_PSEVE</name>
<dbReference type="AlphaFoldDB" id="A0A1D3K821"/>
<evidence type="ECO:0000313" key="2">
    <source>
        <dbReference type="Proteomes" id="UP000245431"/>
    </source>
</evidence>
<accession>A0A1D3K821</accession>